<comment type="caution">
    <text evidence="1">The sequence shown here is derived from an EMBL/GenBank/DDBJ whole genome shotgun (WGS) entry which is preliminary data.</text>
</comment>
<evidence type="ECO:0000313" key="2">
    <source>
        <dbReference type="Proteomes" id="UP000004893"/>
    </source>
</evidence>
<dbReference type="AlphaFoldDB" id="C0BY95"/>
<protein>
    <submittedName>
        <fullName evidence="1">Uncharacterized protein</fullName>
    </submittedName>
</protein>
<organism evidence="1 2">
    <name type="scientific">[Clostridium] hylemonae DSM 15053</name>
    <dbReference type="NCBI Taxonomy" id="553973"/>
    <lineage>
        <taxon>Bacteria</taxon>
        <taxon>Bacillati</taxon>
        <taxon>Bacillota</taxon>
        <taxon>Clostridia</taxon>
        <taxon>Lachnospirales</taxon>
        <taxon>Lachnospiraceae</taxon>
    </lineage>
</organism>
<reference evidence="1" key="2">
    <citation type="submission" date="2013-06" db="EMBL/GenBank/DDBJ databases">
        <title>Draft genome sequence of Clostridium hylemonae (DSM 15053).</title>
        <authorList>
            <person name="Sudarsanam P."/>
            <person name="Ley R."/>
            <person name="Guruge J."/>
            <person name="Turnbaugh P.J."/>
            <person name="Mahowald M."/>
            <person name="Liep D."/>
            <person name="Gordon J."/>
        </authorList>
    </citation>
    <scope>NUCLEOTIDE SEQUENCE</scope>
    <source>
        <strain evidence="1">DSM 15053</strain>
    </source>
</reference>
<accession>C0BY95</accession>
<dbReference type="STRING" id="553973.CLOHYLEM_04784"/>
<dbReference type="HOGENOM" id="CLU_3287379_0_0_9"/>
<name>C0BY95_9FIRM</name>
<proteinExistence type="predicted"/>
<dbReference type="Proteomes" id="UP000004893">
    <property type="component" value="Unassembled WGS sequence"/>
</dbReference>
<dbReference type="EMBL" id="ABYI02000018">
    <property type="protein sequence ID" value="EEG74823.1"/>
    <property type="molecule type" value="Genomic_DNA"/>
</dbReference>
<keyword evidence="2" id="KW-1185">Reference proteome</keyword>
<evidence type="ECO:0000313" key="1">
    <source>
        <dbReference type="EMBL" id="EEG74823.1"/>
    </source>
</evidence>
<reference evidence="1" key="1">
    <citation type="submission" date="2009-02" db="EMBL/GenBank/DDBJ databases">
        <authorList>
            <person name="Fulton L."/>
            <person name="Clifton S."/>
            <person name="Fulton B."/>
            <person name="Xu J."/>
            <person name="Minx P."/>
            <person name="Pepin K.H."/>
            <person name="Johnson M."/>
            <person name="Bhonagiri V."/>
            <person name="Nash W.E."/>
            <person name="Mardis E.R."/>
            <person name="Wilson R.K."/>
        </authorList>
    </citation>
    <scope>NUCLEOTIDE SEQUENCE [LARGE SCALE GENOMIC DNA]</scope>
    <source>
        <strain evidence="1">DSM 15053</strain>
    </source>
</reference>
<gene>
    <name evidence="1" type="ORF">CLOHYLEM_04784</name>
</gene>
<sequence>MKDSWYYSGNMTKAETEKSSLLESSREKNIWWKFFVTERR</sequence>